<evidence type="ECO:0000259" key="6">
    <source>
        <dbReference type="PROSITE" id="PS51918"/>
    </source>
</evidence>
<dbReference type="SFLD" id="SFLDS00029">
    <property type="entry name" value="Radical_SAM"/>
    <property type="match status" value="1"/>
</dbReference>
<accession>A0A2H0CTU3</accession>
<reference evidence="7 8" key="1">
    <citation type="submission" date="2017-09" db="EMBL/GenBank/DDBJ databases">
        <title>Depth-based differentiation of microbial function through sediment-hosted aquifers and enrichment of novel symbionts in the deep terrestrial subsurface.</title>
        <authorList>
            <person name="Probst A.J."/>
            <person name="Ladd B."/>
            <person name="Jarett J.K."/>
            <person name="Geller-Mcgrath D.E."/>
            <person name="Sieber C.M."/>
            <person name="Emerson J.B."/>
            <person name="Anantharaman K."/>
            <person name="Thomas B.C."/>
            <person name="Malmstrom R."/>
            <person name="Stieglmeier M."/>
            <person name="Klingl A."/>
            <person name="Woyke T."/>
            <person name="Ryan C.M."/>
            <person name="Banfield J.F."/>
        </authorList>
    </citation>
    <scope>NUCLEOTIDE SEQUENCE [LARGE SCALE GENOMIC DNA]</scope>
    <source>
        <strain evidence="7">CG22_combo_CG10-13_8_21_14_all_47_15</strain>
    </source>
</reference>
<evidence type="ECO:0000256" key="5">
    <source>
        <dbReference type="ARBA" id="ARBA00023014"/>
    </source>
</evidence>
<dbReference type="PANTHER" id="PTHR43409:SF3">
    <property type="entry name" value="HYPOTHETICAL METHYLTRANSFERASE"/>
    <property type="match status" value="1"/>
</dbReference>
<dbReference type="Proteomes" id="UP000230638">
    <property type="component" value="Unassembled WGS sequence"/>
</dbReference>
<dbReference type="InterPro" id="IPR006638">
    <property type="entry name" value="Elp3/MiaA/NifB-like_rSAM"/>
</dbReference>
<keyword evidence="5" id="KW-0411">Iron-sulfur</keyword>
<dbReference type="Pfam" id="PF13282">
    <property type="entry name" value="DUF4070"/>
    <property type="match status" value="1"/>
</dbReference>
<protein>
    <submittedName>
        <fullName evidence="7">B12-binding domain-containing radical SAM protein</fullName>
    </submittedName>
</protein>
<dbReference type="GO" id="GO:0005829">
    <property type="term" value="C:cytosol"/>
    <property type="evidence" value="ECO:0007669"/>
    <property type="project" value="TreeGrafter"/>
</dbReference>
<name>A0A2H0CTU3_9BACT</name>
<proteinExistence type="predicted"/>
<dbReference type="InterPro" id="IPR025274">
    <property type="entry name" value="DUF4070"/>
</dbReference>
<dbReference type="PANTHER" id="PTHR43409">
    <property type="entry name" value="ANAEROBIC MAGNESIUM-PROTOPORPHYRIN IX MONOMETHYL ESTER CYCLASE-RELATED"/>
    <property type="match status" value="1"/>
</dbReference>
<dbReference type="EMBL" id="PCTL01000022">
    <property type="protein sequence ID" value="PIP73343.1"/>
    <property type="molecule type" value="Genomic_DNA"/>
</dbReference>
<dbReference type="SUPFAM" id="SSF102114">
    <property type="entry name" value="Radical SAM enzymes"/>
    <property type="match status" value="1"/>
</dbReference>
<feature type="domain" description="Radical SAM core" evidence="6">
    <location>
        <begin position="161"/>
        <end position="400"/>
    </location>
</feature>
<evidence type="ECO:0000313" key="8">
    <source>
        <dbReference type="Proteomes" id="UP000230638"/>
    </source>
</evidence>
<dbReference type="InterPro" id="IPR058240">
    <property type="entry name" value="rSAM_sf"/>
</dbReference>
<dbReference type="AlphaFoldDB" id="A0A2H0CTU3"/>
<dbReference type="Gene3D" id="3.40.50.280">
    <property type="entry name" value="Cobalamin-binding domain"/>
    <property type="match status" value="1"/>
</dbReference>
<dbReference type="InterPro" id="IPR051198">
    <property type="entry name" value="BchE-like"/>
</dbReference>
<dbReference type="SMART" id="SM00729">
    <property type="entry name" value="Elp3"/>
    <property type="match status" value="1"/>
</dbReference>
<keyword evidence="2" id="KW-0949">S-adenosyl-L-methionine</keyword>
<dbReference type="GO" id="GO:0046872">
    <property type="term" value="F:metal ion binding"/>
    <property type="evidence" value="ECO:0007669"/>
    <property type="project" value="UniProtKB-KW"/>
</dbReference>
<dbReference type="InterPro" id="IPR023404">
    <property type="entry name" value="rSAM_horseshoe"/>
</dbReference>
<dbReference type="Pfam" id="PF04055">
    <property type="entry name" value="Radical_SAM"/>
    <property type="match status" value="1"/>
</dbReference>
<dbReference type="GO" id="GO:0051539">
    <property type="term" value="F:4 iron, 4 sulfur cluster binding"/>
    <property type="evidence" value="ECO:0007669"/>
    <property type="project" value="UniProtKB-KW"/>
</dbReference>
<dbReference type="SFLD" id="SFLDG01082">
    <property type="entry name" value="B12-binding_domain_containing"/>
    <property type="match status" value="1"/>
</dbReference>
<evidence type="ECO:0000256" key="1">
    <source>
        <dbReference type="ARBA" id="ARBA00001966"/>
    </source>
</evidence>
<dbReference type="Gene3D" id="3.80.30.20">
    <property type="entry name" value="tm_1862 like domain"/>
    <property type="match status" value="1"/>
</dbReference>
<gene>
    <name evidence="7" type="ORF">COW88_02270</name>
</gene>
<keyword evidence="3" id="KW-0479">Metal-binding</keyword>
<organism evidence="7 8">
    <name type="scientific">Candidatus Lloydbacteria bacterium CG22_combo_CG10-13_8_21_14_all_47_15</name>
    <dbReference type="NCBI Taxonomy" id="1974635"/>
    <lineage>
        <taxon>Bacteria</taxon>
        <taxon>Candidatus Lloydiibacteriota</taxon>
    </lineage>
</organism>
<evidence type="ECO:0000256" key="4">
    <source>
        <dbReference type="ARBA" id="ARBA00023004"/>
    </source>
</evidence>
<dbReference type="SFLD" id="SFLDF00303">
    <property type="entry name" value="hopanoid_C2-methyltransferase"/>
    <property type="match status" value="1"/>
</dbReference>
<comment type="cofactor">
    <cofactor evidence="1">
        <name>[4Fe-4S] cluster</name>
        <dbReference type="ChEBI" id="CHEBI:49883"/>
    </cofactor>
</comment>
<dbReference type="SFLD" id="SFLDG01123">
    <property type="entry name" value="methyltransferase_(Class_B)"/>
    <property type="match status" value="1"/>
</dbReference>
<dbReference type="InterPro" id="IPR007197">
    <property type="entry name" value="rSAM"/>
</dbReference>
<evidence type="ECO:0000256" key="2">
    <source>
        <dbReference type="ARBA" id="ARBA00022691"/>
    </source>
</evidence>
<dbReference type="PROSITE" id="PS51918">
    <property type="entry name" value="RADICAL_SAM"/>
    <property type="match status" value="1"/>
</dbReference>
<evidence type="ECO:0000256" key="3">
    <source>
        <dbReference type="ARBA" id="ARBA00022723"/>
    </source>
</evidence>
<dbReference type="GO" id="GO:0031419">
    <property type="term" value="F:cobalamin binding"/>
    <property type="evidence" value="ECO:0007669"/>
    <property type="project" value="InterPro"/>
</dbReference>
<dbReference type="InterPro" id="IPR034466">
    <property type="entry name" value="Methyltransferase_Class_B"/>
</dbReference>
<keyword evidence="4" id="KW-0408">Iron</keyword>
<sequence length="503" mass="58120">MKVLFVYPLFPPLTYWGFKTPLKFLSKKALQPPLGLLTVAAMLPYEWEKKLVDMNVATLTDKDILWADMVFISAMLAQRISAQDVIDRSRAFGKKIVAGGPAFTTQKDAFSGVDHFVLDEAEVTLPLFLEDVQKGTLRRVYTSDEKPDVTHVPVPLWSLLAEPKKYGALSIQYSRGCPFNCEFCDIIIMNGRRPRMKLSAQIVAELDALYKIGWRDSIFIVDDNFIGNKREVKNMLVAVIAWQKKMKYPFKLFTEASIDLARDKELMDLMRLANFYKVFIGIETPNMTSLEECQKVQNTKDNLVESVRTIQEHGMQVMGGFIVGFDNDPEDIFEMQTRFIQETGIVTAMVGLLTALPGTQLWHRLEAENRLLHVSSGENTDGTLNFMPRMDREKLLTGYQQILDSIYSPKNYYLRIEQFLAYYRPTVRSRYSFKNVLALFKSIFRIGIRSKQRMLYWKLLLKTFFTHIRAFPTVVELAIYGLHFAEITEKIRLERLERQQQIA</sequence>
<dbReference type="GO" id="GO:0003824">
    <property type="term" value="F:catalytic activity"/>
    <property type="evidence" value="ECO:0007669"/>
    <property type="project" value="InterPro"/>
</dbReference>
<comment type="caution">
    <text evidence="7">The sequence shown here is derived from an EMBL/GenBank/DDBJ whole genome shotgun (WGS) entry which is preliminary data.</text>
</comment>
<dbReference type="Pfam" id="PF02310">
    <property type="entry name" value="B12-binding"/>
    <property type="match status" value="1"/>
</dbReference>
<evidence type="ECO:0000313" key="7">
    <source>
        <dbReference type="EMBL" id="PIP73343.1"/>
    </source>
</evidence>
<dbReference type="InterPro" id="IPR034530">
    <property type="entry name" value="HpnP-like"/>
</dbReference>
<dbReference type="InterPro" id="IPR006158">
    <property type="entry name" value="Cobalamin-bd"/>
</dbReference>